<evidence type="ECO:0000313" key="2">
    <source>
        <dbReference type="Proteomes" id="UP000549066"/>
    </source>
</evidence>
<gene>
    <name evidence="1" type="ORF">BJY17_003257</name>
</gene>
<protein>
    <submittedName>
        <fullName evidence="1">Uncharacterized protein</fullName>
    </submittedName>
</protein>
<organism evidence="1 2">
    <name type="scientific">Agromyces hippuratus</name>
    <dbReference type="NCBI Taxonomy" id="286438"/>
    <lineage>
        <taxon>Bacteria</taxon>
        <taxon>Bacillati</taxon>
        <taxon>Actinomycetota</taxon>
        <taxon>Actinomycetes</taxon>
        <taxon>Micrococcales</taxon>
        <taxon>Microbacteriaceae</taxon>
        <taxon>Agromyces</taxon>
    </lineage>
</organism>
<evidence type="ECO:0000313" key="1">
    <source>
        <dbReference type="EMBL" id="NYG22510.1"/>
    </source>
</evidence>
<comment type="caution">
    <text evidence="1">The sequence shown here is derived from an EMBL/GenBank/DDBJ whole genome shotgun (WGS) entry which is preliminary data.</text>
</comment>
<dbReference type="EMBL" id="JACCFI010000001">
    <property type="protein sequence ID" value="NYG22510.1"/>
    <property type="molecule type" value="Genomic_DNA"/>
</dbReference>
<proteinExistence type="predicted"/>
<reference evidence="1 2" key="1">
    <citation type="submission" date="2020-07" db="EMBL/GenBank/DDBJ databases">
        <title>Sequencing the genomes of 1000 actinobacteria strains.</title>
        <authorList>
            <person name="Klenk H.-P."/>
        </authorList>
    </citation>
    <scope>NUCLEOTIDE SEQUENCE [LARGE SCALE GENOMIC DNA]</scope>
    <source>
        <strain evidence="1 2">DSM 8598</strain>
    </source>
</reference>
<dbReference type="AlphaFoldDB" id="A0A852X1S8"/>
<name>A0A852X1S8_9MICO</name>
<dbReference type="Proteomes" id="UP000549066">
    <property type="component" value="Unassembled WGS sequence"/>
</dbReference>
<keyword evidence="2" id="KW-1185">Reference proteome</keyword>
<accession>A0A852X1S8</accession>
<sequence length="222" mass="23482">MFAAQILVPEEVAHDELGEATPSATAVVALMARVPQASRAVVVIRAAKNLASDGHVALLDEYGLVGASSSRGAFGLRTGSDQTATEVWTAVRARPGQVVHTRSRFAYGGILAGETMYTQAAPVPGTHLTVIVAATERVPWEFSVYAPHFDSYGYFWTCERPGCGHEFRVTKPACATCGKPECERCGKCGCGGSLAEFTCSKCTFVRSPAEASETPGVCNECV</sequence>